<dbReference type="EMBL" id="ABLOJW010000003">
    <property type="protein sequence ID" value="EKT4091229.1"/>
    <property type="molecule type" value="Genomic_DNA"/>
</dbReference>
<evidence type="ECO:0000313" key="2">
    <source>
        <dbReference type="Proteomes" id="UP001218208"/>
    </source>
</evidence>
<reference evidence="1" key="1">
    <citation type="submission" date="2022-07" db="EMBL/GenBank/DDBJ databases">
        <authorList>
            <consortium name="DAFM: The Division of Animal and Food Microbiology"/>
        </authorList>
    </citation>
    <scope>NUCLEOTIDE SEQUENCE</scope>
    <source>
        <strain evidence="1">19MO01SH01-2</strain>
    </source>
</reference>
<proteinExistence type="predicted"/>
<gene>
    <name evidence="1" type="ORF">QEG23_000709</name>
</gene>
<organism evidence="1 2">
    <name type="scientific">Stenotrophomonas maltophilia</name>
    <name type="common">Pseudomonas maltophilia</name>
    <name type="synonym">Xanthomonas maltophilia</name>
    <dbReference type="NCBI Taxonomy" id="40324"/>
    <lineage>
        <taxon>Bacteria</taxon>
        <taxon>Pseudomonadati</taxon>
        <taxon>Pseudomonadota</taxon>
        <taxon>Gammaproteobacteria</taxon>
        <taxon>Lysobacterales</taxon>
        <taxon>Lysobacteraceae</taxon>
        <taxon>Stenotrophomonas</taxon>
        <taxon>Stenotrophomonas maltophilia group</taxon>
    </lineage>
</organism>
<accession>A0AAI9BYV2</accession>
<evidence type="ECO:0000313" key="1">
    <source>
        <dbReference type="EMBL" id="EKT4091229.1"/>
    </source>
</evidence>
<dbReference type="AlphaFoldDB" id="A0AAI9BYV2"/>
<sequence>MTTSISHLTADLVSAVGGIARLASPDALPARCLIVQRCYALATPFDSLTIGQLLQWSNEAIASAAQTAQIDNQERLP</sequence>
<comment type="caution">
    <text evidence="1">The sequence shown here is derived from an EMBL/GenBank/DDBJ whole genome shotgun (WGS) entry which is preliminary data.</text>
</comment>
<dbReference type="Proteomes" id="UP001218208">
    <property type="component" value="Unassembled WGS sequence"/>
</dbReference>
<dbReference type="RefSeq" id="WP_189719785.1">
    <property type="nucleotide sequence ID" value="NZ_CP031058.1"/>
</dbReference>
<protein>
    <submittedName>
        <fullName evidence="1">Uncharacterized protein</fullName>
    </submittedName>
</protein>
<name>A0AAI9BYV2_STEMA</name>